<proteinExistence type="predicted"/>
<keyword evidence="3" id="KW-1185">Reference proteome</keyword>
<keyword evidence="1" id="KW-0175">Coiled coil</keyword>
<comment type="caution">
    <text evidence="2">The sequence shown here is derived from an EMBL/GenBank/DDBJ whole genome shotgun (WGS) entry which is preliminary data.</text>
</comment>
<evidence type="ECO:0000313" key="3">
    <source>
        <dbReference type="Proteomes" id="UP000070175"/>
    </source>
</evidence>
<dbReference type="InterPro" id="IPR023346">
    <property type="entry name" value="Lysozyme-like_dom_sf"/>
</dbReference>
<evidence type="ECO:0000256" key="1">
    <source>
        <dbReference type="SAM" id="Coils"/>
    </source>
</evidence>
<name>A0A133VQY9_9EURY</name>
<dbReference type="SUPFAM" id="SSF53955">
    <property type="entry name" value="Lysozyme-like"/>
    <property type="match status" value="1"/>
</dbReference>
<evidence type="ECO:0008006" key="4">
    <source>
        <dbReference type="Google" id="ProtNLM"/>
    </source>
</evidence>
<dbReference type="Gene3D" id="6.10.250.3150">
    <property type="match status" value="1"/>
</dbReference>
<dbReference type="AlphaFoldDB" id="A0A133VQY9"/>
<protein>
    <recommendedName>
        <fullName evidence="4">Transglycosylase SLT domain-containing protein</fullName>
    </recommendedName>
</protein>
<dbReference type="EMBL" id="LHYJ01000001">
    <property type="protein sequence ID" value="KXB08845.1"/>
    <property type="molecule type" value="Genomic_DNA"/>
</dbReference>
<feature type="coiled-coil region" evidence="1">
    <location>
        <begin position="59"/>
        <end position="100"/>
    </location>
</feature>
<accession>A0A133VQY9</accession>
<dbReference type="Proteomes" id="UP000070175">
    <property type="component" value="Unassembled WGS sequence"/>
</dbReference>
<organism evidence="2 3">
    <name type="scientific">candidate division MSBL1 archaeon SCGC-AAA382N08</name>
    <dbReference type="NCBI Taxonomy" id="1698285"/>
    <lineage>
        <taxon>Archaea</taxon>
        <taxon>Methanobacteriati</taxon>
        <taxon>Methanobacteriota</taxon>
        <taxon>candidate division MSBL1</taxon>
    </lineage>
</organism>
<sequence>MKNWLSTILVVGLIVILLLPQIQGSAQENLERVCSSSNLEAKSESLPREKYRSLLRECLDYYKEENKEIEGKISETRQRRQTLKNKIYSLSQRIRNLDNEIRQSKLVIEDLSFQIQDTEDSVEKTSIKIQESTRKLSEILRAVYEQNEKTTAEILLSEDKLSGFFDNLVALEVLSSRNRELLKDIKDLKGYLKQQREKLVGEKKGLEEMVAIQQSKRWQSRQVKQEKQRLKQMTEAEYQQYLAQKQETEQRIENISAKLWKTLVGVREVPKYGEAVKVAQGVEDRTGVRAAFLLGLLTQESRIGHNVGQCVLKDFDTGLGAKINTGKKWPRVMKPSRDVPPFRDIIRKLDQKKSSKSTLVSCWIPACYSQGDYSQATVDQQGDIHCAQNGYVPYGWGGAMGPAQFIPSTWDSYEERVSGMVGEPADPWNFSHAALAAGLLLKEGGADAQTRAAERQAAVRYLGADYLNYANNVLSLAECHQSYLDTGSMSASCQKRIGLK</sequence>
<gene>
    <name evidence="2" type="ORF">AKJ56_00075</name>
</gene>
<reference evidence="2 3" key="1">
    <citation type="journal article" date="2016" name="Sci. Rep.">
        <title>Metabolic traits of an uncultured archaeal lineage -MSBL1- from brine pools of the Red Sea.</title>
        <authorList>
            <person name="Mwirichia R."/>
            <person name="Alam I."/>
            <person name="Rashid M."/>
            <person name="Vinu M."/>
            <person name="Ba-Alawi W."/>
            <person name="Anthony Kamau A."/>
            <person name="Kamanda Ngugi D."/>
            <person name="Goker M."/>
            <person name="Klenk H.P."/>
            <person name="Bajic V."/>
            <person name="Stingl U."/>
        </authorList>
    </citation>
    <scope>NUCLEOTIDE SEQUENCE [LARGE SCALE GENOMIC DNA]</scope>
    <source>
        <strain evidence="2">SCGC-AAA382N08</strain>
    </source>
</reference>
<feature type="coiled-coil region" evidence="1">
    <location>
        <begin position="224"/>
        <end position="258"/>
    </location>
</feature>
<evidence type="ECO:0000313" key="2">
    <source>
        <dbReference type="EMBL" id="KXB08845.1"/>
    </source>
</evidence>